<keyword evidence="3" id="KW-0285">Flavoprotein</keyword>
<gene>
    <name evidence="9" type="ORF">OBRU01_17224</name>
</gene>
<evidence type="ECO:0000256" key="4">
    <source>
        <dbReference type="ARBA" id="ARBA00022827"/>
    </source>
</evidence>
<dbReference type="InterPro" id="IPR036188">
    <property type="entry name" value="FAD/NAD-bd_sf"/>
</dbReference>
<keyword evidence="6" id="KW-0812">Transmembrane</keyword>
<dbReference type="GO" id="GO:0050660">
    <property type="term" value="F:flavin adenine dinucleotide binding"/>
    <property type="evidence" value="ECO:0007669"/>
    <property type="project" value="InterPro"/>
</dbReference>
<evidence type="ECO:0000313" key="10">
    <source>
        <dbReference type="Proteomes" id="UP000037510"/>
    </source>
</evidence>
<feature type="domain" description="Glucose-methanol-choline oxidoreductase C-terminal" evidence="8">
    <location>
        <begin position="421"/>
        <end position="555"/>
    </location>
</feature>
<dbReference type="PANTHER" id="PTHR11552">
    <property type="entry name" value="GLUCOSE-METHANOL-CHOLINE GMC OXIDOREDUCTASE"/>
    <property type="match status" value="1"/>
</dbReference>
<accession>A0A0L7L247</accession>
<keyword evidence="10" id="KW-1185">Reference proteome</keyword>
<evidence type="ECO:0000259" key="8">
    <source>
        <dbReference type="Pfam" id="PF05199"/>
    </source>
</evidence>
<dbReference type="Pfam" id="PF05199">
    <property type="entry name" value="GMC_oxred_C"/>
    <property type="match status" value="1"/>
</dbReference>
<keyword evidence="4 5" id="KW-0274">FAD</keyword>
<dbReference type="PANTHER" id="PTHR11552:SF147">
    <property type="entry name" value="CHOLINE DEHYDROGENASE, MITOCHONDRIAL"/>
    <property type="match status" value="1"/>
</dbReference>
<protein>
    <submittedName>
        <fullName evidence="9">Ecdysone oxidase</fullName>
    </submittedName>
</protein>
<dbReference type="Proteomes" id="UP000037510">
    <property type="component" value="Unassembled WGS sequence"/>
</dbReference>
<dbReference type="SUPFAM" id="SSF51905">
    <property type="entry name" value="FAD/NAD(P)-binding domain"/>
    <property type="match status" value="1"/>
</dbReference>
<dbReference type="STRING" id="104452.A0A0L7L247"/>
<evidence type="ECO:0000256" key="5">
    <source>
        <dbReference type="PIRSR" id="PIRSR000137-2"/>
    </source>
</evidence>
<evidence type="ECO:0000256" key="3">
    <source>
        <dbReference type="ARBA" id="ARBA00022630"/>
    </source>
</evidence>
<feature type="transmembrane region" description="Helical" evidence="6">
    <location>
        <begin position="12"/>
        <end position="38"/>
    </location>
</feature>
<dbReference type="Gene3D" id="3.50.50.60">
    <property type="entry name" value="FAD/NAD(P)-binding domain"/>
    <property type="match status" value="1"/>
</dbReference>
<feature type="binding site" evidence="5">
    <location>
        <position position="251"/>
    </location>
    <ligand>
        <name>FAD</name>
        <dbReference type="ChEBI" id="CHEBI:57692"/>
    </ligand>
</feature>
<organism evidence="9 10">
    <name type="scientific">Operophtera brumata</name>
    <name type="common">Winter moth</name>
    <name type="synonym">Phalaena brumata</name>
    <dbReference type="NCBI Taxonomy" id="104452"/>
    <lineage>
        <taxon>Eukaryota</taxon>
        <taxon>Metazoa</taxon>
        <taxon>Ecdysozoa</taxon>
        <taxon>Arthropoda</taxon>
        <taxon>Hexapoda</taxon>
        <taxon>Insecta</taxon>
        <taxon>Pterygota</taxon>
        <taxon>Neoptera</taxon>
        <taxon>Endopterygota</taxon>
        <taxon>Lepidoptera</taxon>
        <taxon>Glossata</taxon>
        <taxon>Ditrysia</taxon>
        <taxon>Geometroidea</taxon>
        <taxon>Geometridae</taxon>
        <taxon>Larentiinae</taxon>
        <taxon>Operophtera</taxon>
    </lineage>
</organism>
<dbReference type="InterPro" id="IPR000172">
    <property type="entry name" value="GMC_OxRdtase_N"/>
</dbReference>
<dbReference type="GO" id="GO:0016614">
    <property type="term" value="F:oxidoreductase activity, acting on CH-OH group of donors"/>
    <property type="evidence" value="ECO:0007669"/>
    <property type="project" value="InterPro"/>
</dbReference>
<evidence type="ECO:0000256" key="2">
    <source>
        <dbReference type="ARBA" id="ARBA00010790"/>
    </source>
</evidence>
<evidence type="ECO:0000256" key="1">
    <source>
        <dbReference type="ARBA" id="ARBA00001974"/>
    </source>
</evidence>
<dbReference type="EMBL" id="JTDY01003559">
    <property type="protein sequence ID" value="KOB69344.1"/>
    <property type="molecule type" value="Genomic_DNA"/>
</dbReference>
<keyword evidence="6" id="KW-0472">Membrane</keyword>
<comment type="cofactor">
    <cofactor evidence="1 5">
        <name>FAD</name>
        <dbReference type="ChEBI" id="CHEBI:57692"/>
    </cofactor>
</comment>
<evidence type="ECO:0000313" key="9">
    <source>
        <dbReference type="EMBL" id="KOB69344.1"/>
    </source>
</evidence>
<feature type="domain" description="Glucose-methanol-choline oxidoreductase N-terminal" evidence="7">
    <location>
        <begin position="95"/>
        <end position="327"/>
    </location>
</feature>
<dbReference type="InterPro" id="IPR007867">
    <property type="entry name" value="GMC_OxRtase_C"/>
</dbReference>
<feature type="binding site" evidence="5">
    <location>
        <position position="365"/>
    </location>
    <ligand>
        <name>substrate</name>
    </ligand>
</feature>
<comment type="similarity">
    <text evidence="2">Belongs to the GMC oxidoreductase family.</text>
</comment>
<dbReference type="Pfam" id="PF00732">
    <property type="entry name" value="GMC_oxred_N"/>
    <property type="match status" value="1"/>
</dbReference>
<evidence type="ECO:0000256" key="6">
    <source>
        <dbReference type="SAM" id="Phobius"/>
    </source>
</evidence>
<reference evidence="9 10" key="1">
    <citation type="journal article" date="2015" name="Genome Biol. Evol.">
        <title>The genome of winter moth (Operophtera brumata) provides a genomic perspective on sexual dimorphism and phenology.</title>
        <authorList>
            <person name="Derks M.F."/>
            <person name="Smit S."/>
            <person name="Salis L."/>
            <person name="Schijlen E."/>
            <person name="Bossers A."/>
            <person name="Mateman C."/>
            <person name="Pijl A.S."/>
            <person name="de Ridder D."/>
            <person name="Groenen M.A."/>
            <person name="Visser M.E."/>
            <person name="Megens H.J."/>
        </authorList>
    </citation>
    <scope>NUCLEOTIDE SEQUENCE [LARGE SCALE GENOMIC DNA]</scope>
    <source>
        <strain evidence="9">WM2013NL</strain>
        <tissue evidence="9">Head and thorax</tissue>
    </source>
</reference>
<dbReference type="SUPFAM" id="SSF54373">
    <property type="entry name" value="FAD-linked reductases, C-terminal domain"/>
    <property type="match status" value="1"/>
</dbReference>
<evidence type="ECO:0000259" key="7">
    <source>
        <dbReference type="Pfam" id="PF00732"/>
    </source>
</evidence>
<proteinExistence type="inferred from homology"/>
<comment type="caution">
    <text evidence="9">The sequence shown here is derived from an EMBL/GenBank/DDBJ whole genome shotgun (WGS) entry which is preliminary data.</text>
</comment>
<dbReference type="PIRSF" id="PIRSF000137">
    <property type="entry name" value="Alcohol_oxidase"/>
    <property type="match status" value="1"/>
</dbReference>
<sequence>MFFTIEAPIAKFLVGTVQCVLLAVTSLVMSSGLYSIAWPANTIVEANRLTEDGHVRVLLIEAGMAPSIESTLAGTFSVLQNSYQDWNYKSEPELATQSQSDNVFKIAVGKNLGGSSQINHFISLRGDPKDFDTWADITNDSSWNYDNVLPYFLKSETMDDNEIMNSEYAQFHNTSGPVIIRRELHSVSEKYIDSFVEVGQERRPDLNGKKTTGYTQPTIINGKGVRQSTAQAYLKPIKSRANLNVMYQALVTKINFDDNNNAISVDVLVDGKAITVKACKEIIVACGVFNTPKLLMLSGIGPRAHLESLNIHVVQDLPVGQNLQDHVAVQIVHKMEASLEISELPTVTTITFPVIIGNPTVDKNCAYPQYQTTNLLITHDTPYLLLVCLQIFGYTSEICEELQNSCVGRNTLYSLIAVIHPRSRGSVALNSINPHDPPIIKPGFYSNSKDLDDMVEFIANFLEVNKSPYFKEVNSEPVNLSFDDCEGNFTSKDYIRCYAKHMSTTLYHQTSTCPMGTVVDSELKVLGVNRLRVVDASVMPNIPRANPLAATIMIAEKASDMIKAVRECEECLC</sequence>
<dbReference type="AlphaFoldDB" id="A0A0L7L247"/>
<dbReference type="Gene3D" id="3.30.560.10">
    <property type="entry name" value="Glucose Oxidase, domain 3"/>
    <property type="match status" value="1"/>
</dbReference>
<keyword evidence="6" id="KW-1133">Transmembrane helix</keyword>
<name>A0A0L7L247_OPEBR</name>
<dbReference type="InterPro" id="IPR012132">
    <property type="entry name" value="GMC_OxRdtase"/>
</dbReference>